<organism evidence="1 2">
    <name type="scientific">Pristionchus mayeri</name>
    <dbReference type="NCBI Taxonomy" id="1317129"/>
    <lineage>
        <taxon>Eukaryota</taxon>
        <taxon>Metazoa</taxon>
        <taxon>Ecdysozoa</taxon>
        <taxon>Nematoda</taxon>
        <taxon>Chromadorea</taxon>
        <taxon>Rhabditida</taxon>
        <taxon>Rhabditina</taxon>
        <taxon>Diplogasteromorpha</taxon>
        <taxon>Diplogasteroidea</taxon>
        <taxon>Neodiplogasteridae</taxon>
        <taxon>Pristionchus</taxon>
    </lineage>
</organism>
<dbReference type="AlphaFoldDB" id="A0AAN5I369"/>
<evidence type="ECO:0000313" key="2">
    <source>
        <dbReference type="Proteomes" id="UP001328107"/>
    </source>
</evidence>
<protein>
    <submittedName>
        <fullName evidence="1">Uncharacterized protein</fullName>
    </submittedName>
</protein>
<evidence type="ECO:0000313" key="1">
    <source>
        <dbReference type="EMBL" id="GMR49800.1"/>
    </source>
</evidence>
<keyword evidence="2" id="KW-1185">Reference proteome</keyword>
<dbReference type="Proteomes" id="UP001328107">
    <property type="component" value="Unassembled WGS sequence"/>
</dbReference>
<comment type="caution">
    <text evidence="1">The sequence shown here is derived from an EMBL/GenBank/DDBJ whole genome shotgun (WGS) entry which is preliminary data.</text>
</comment>
<gene>
    <name evidence="1" type="ORF">PMAYCL1PPCAC_19995</name>
</gene>
<reference evidence="2" key="1">
    <citation type="submission" date="2022-10" db="EMBL/GenBank/DDBJ databases">
        <title>Genome assembly of Pristionchus species.</title>
        <authorList>
            <person name="Yoshida K."/>
            <person name="Sommer R.J."/>
        </authorList>
    </citation>
    <scope>NUCLEOTIDE SEQUENCE [LARGE SCALE GENOMIC DNA]</scope>
    <source>
        <strain evidence="2">RS5460</strain>
    </source>
</reference>
<feature type="non-terminal residue" evidence="1">
    <location>
        <position position="1"/>
    </location>
</feature>
<accession>A0AAN5I369</accession>
<sequence>ETSRTMKACVDGFALQTPQIPIVTRLAIMTWSEENEICFQLGISKPMSGLFALGCKLRESDPIAVKLMRRKLSIIEHQVHADYVMSWILDDPYHDAALAYIKLRIGKCITRRISILSDSSKSRYVSEVIHGMRTTTLEITLRGTLTDEIAKHLVDGVLKFADITLTLRKVSLSDPARFLTNLSTRTRAIYISQSEVDGIPFGAIYFLGLINADWAPTIIEMFSNGIDKLNINNVTYPAYLSADCVRQIKERLPFIGRKVALDTLCSRYDDRRIEETVNDHAIHIAPVKGNGYLRIRHVSQRNS</sequence>
<name>A0AAN5I369_9BILA</name>
<dbReference type="EMBL" id="BTRK01000004">
    <property type="protein sequence ID" value="GMR49800.1"/>
    <property type="molecule type" value="Genomic_DNA"/>
</dbReference>
<proteinExistence type="predicted"/>